<dbReference type="Pfam" id="PF10502">
    <property type="entry name" value="Peptidase_S26"/>
    <property type="match status" value="2"/>
</dbReference>
<dbReference type="GO" id="GO:0006465">
    <property type="term" value="P:signal peptide processing"/>
    <property type="evidence" value="ECO:0007669"/>
    <property type="project" value="InterPro"/>
</dbReference>
<dbReference type="PRINTS" id="PR00727">
    <property type="entry name" value="LEADERPTASE"/>
</dbReference>
<evidence type="ECO:0000313" key="9">
    <source>
        <dbReference type="EMBL" id="PSK93291.1"/>
    </source>
</evidence>
<organism evidence="9 10">
    <name type="scientific">Taibaiella chishuiensis</name>
    <dbReference type="NCBI Taxonomy" id="1434707"/>
    <lineage>
        <taxon>Bacteria</taxon>
        <taxon>Pseudomonadati</taxon>
        <taxon>Bacteroidota</taxon>
        <taxon>Chitinophagia</taxon>
        <taxon>Chitinophagales</taxon>
        <taxon>Chitinophagaceae</taxon>
        <taxon>Taibaiella</taxon>
    </lineage>
</organism>
<dbReference type="EMBL" id="PYGD01000002">
    <property type="protein sequence ID" value="PSK93291.1"/>
    <property type="molecule type" value="Genomic_DNA"/>
</dbReference>
<dbReference type="CDD" id="cd06530">
    <property type="entry name" value="S26_SPase_I"/>
    <property type="match status" value="2"/>
</dbReference>
<evidence type="ECO:0000256" key="2">
    <source>
        <dbReference type="ARBA" id="ARBA00009370"/>
    </source>
</evidence>
<keyword evidence="7" id="KW-0645">Protease</keyword>
<keyword evidence="7" id="KW-1133">Transmembrane helix</keyword>
<sequence>MDINQTLAIIAFLVIVFVLPVIGLYRMFAKAGYPAWKALIPVLNTWYILQLTRKPKWWFFAQFIPILGYLFSIGIYLEFVRSFGKTRVYQHALTAIVPFLYFAYIGFNHKDRYLGPETTGASRREQKAWREWLDAAAFAVVAATIIRTFFIEAYTIPSGSMEGTMLVNDYLFVSKVAYGARMPMTPVAVPLVHNTMPLLGGNSYTDAVSWKYRRLPGFGKVQRNDIVVFNFPANDTVMADNPGHDYYAFTRMYGRETIWNRTRVFARPVDKRENFIKRCIGLPGDEIAIRDGRVYVNGQQGQDFPHQRTDYRVQADSRFYLSPEYAEANHILFKGGNAATGYLMEMEQETTVALQRLPGVTGVQPHSEPAGYTAGTGQFTFPQNPALFPWNQDNYGALRVPAKGMTITLNAATVALYRRAIEVYEQNRFVEREGRYWINDRETAQYTFKMDYYWMMGDNRHNSEDSRFWGFVPEDHIVGKAAFVWLSYGANSTPEEQSSAYSKGNIRWNRLFRNVGTLQE</sequence>
<dbReference type="InterPro" id="IPR019533">
    <property type="entry name" value="Peptidase_S26"/>
</dbReference>
<evidence type="ECO:0000256" key="1">
    <source>
        <dbReference type="ARBA" id="ARBA00000677"/>
    </source>
</evidence>
<dbReference type="Proteomes" id="UP000240572">
    <property type="component" value="Unassembled WGS sequence"/>
</dbReference>
<evidence type="ECO:0000256" key="3">
    <source>
        <dbReference type="ARBA" id="ARBA00013208"/>
    </source>
</evidence>
<accession>A0A2P8D7Y7</accession>
<dbReference type="SUPFAM" id="SSF51306">
    <property type="entry name" value="LexA/Signal peptidase"/>
    <property type="match status" value="1"/>
</dbReference>
<evidence type="ECO:0000256" key="7">
    <source>
        <dbReference type="RuleBase" id="RU362042"/>
    </source>
</evidence>
<evidence type="ECO:0000256" key="6">
    <source>
        <dbReference type="PIRSR" id="PIRSR600223-1"/>
    </source>
</evidence>
<comment type="caution">
    <text evidence="7">Lacks conserved residue(s) required for the propagation of feature annotation.</text>
</comment>
<dbReference type="InterPro" id="IPR019758">
    <property type="entry name" value="Pept_S26A_signal_pept_1_CS"/>
</dbReference>
<feature type="active site" evidence="6">
    <location>
        <position position="160"/>
    </location>
</feature>
<keyword evidence="7" id="KW-0812">Transmembrane</keyword>
<dbReference type="InterPro" id="IPR043739">
    <property type="entry name" value="DUF5684"/>
</dbReference>
<proteinExistence type="inferred from homology"/>
<dbReference type="GO" id="GO:0016020">
    <property type="term" value="C:membrane"/>
    <property type="evidence" value="ECO:0007669"/>
    <property type="project" value="UniProtKB-SubCell"/>
</dbReference>
<protein>
    <recommendedName>
        <fullName evidence="4 7">Signal peptidase I</fullName>
        <ecNumber evidence="3 7">3.4.21.89</ecNumber>
    </recommendedName>
</protein>
<evidence type="ECO:0000313" key="10">
    <source>
        <dbReference type="Proteomes" id="UP000240572"/>
    </source>
</evidence>
<dbReference type="OrthoDB" id="9802919at2"/>
<feature type="domain" description="Peptidase S26" evidence="8">
    <location>
        <begin position="441"/>
        <end position="485"/>
    </location>
</feature>
<dbReference type="PANTHER" id="PTHR43390:SF1">
    <property type="entry name" value="CHLOROPLAST PROCESSING PEPTIDASE"/>
    <property type="match status" value="1"/>
</dbReference>
<comment type="catalytic activity">
    <reaction evidence="1 7">
        <text>Cleavage of hydrophobic, N-terminal signal or leader sequences from secreted and periplasmic proteins.</text>
        <dbReference type="EC" id="3.4.21.89"/>
    </reaction>
</comment>
<dbReference type="GO" id="GO:0009003">
    <property type="term" value="F:signal peptidase activity"/>
    <property type="evidence" value="ECO:0007669"/>
    <property type="project" value="UniProtKB-EC"/>
</dbReference>
<dbReference type="GO" id="GO:0004252">
    <property type="term" value="F:serine-type endopeptidase activity"/>
    <property type="evidence" value="ECO:0007669"/>
    <property type="project" value="InterPro"/>
</dbReference>
<gene>
    <name evidence="9" type="ORF">B0I18_102261</name>
</gene>
<dbReference type="Gene3D" id="2.10.109.10">
    <property type="entry name" value="Umud Fragment, subunit A"/>
    <property type="match status" value="2"/>
</dbReference>
<feature type="active site" evidence="6">
    <location>
        <position position="277"/>
    </location>
</feature>
<feature type="transmembrane region" description="Helical" evidence="7">
    <location>
        <begin position="57"/>
        <end position="77"/>
    </location>
</feature>
<reference evidence="9 10" key="1">
    <citation type="submission" date="2018-03" db="EMBL/GenBank/DDBJ databases">
        <title>Genomic Encyclopedia of Type Strains, Phase III (KMG-III): the genomes of soil and plant-associated and newly described type strains.</title>
        <authorList>
            <person name="Whitman W."/>
        </authorList>
    </citation>
    <scope>NUCLEOTIDE SEQUENCE [LARGE SCALE GENOMIC DNA]</scope>
    <source>
        <strain evidence="9 10">CGMCC 1.12700</strain>
    </source>
</reference>
<comment type="similarity">
    <text evidence="2 7">Belongs to the peptidase S26 family.</text>
</comment>
<dbReference type="InterPro" id="IPR000223">
    <property type="entry name" value="Pept_S26A_signal_pept_1"/>
</dbReference>
<dbReference type="PROSITE" id="PS00761">
    <property type="entry name" value="SPASE_I_3"/>
    <property type="match status" value="1"/>
</dbReference>
<feature type="domain" description="Peptidase S26" evidence="8">
    <location>
        <begin position="129"/>
        <end position="309"/>
    </location>
</feature>
<dbReference type="RefSeq" id="WP_106522306.1">
    <property type="nucleotide sequence ID" value="NZ_PYGD01000002.1"/>
</dbReference>
<dbReference type="Pfam" id="PF18936">
    <property type="entry name" value="DUF5684"/>
    <property type="match status" value="1"/>
</dbReference>
<evidence type="ECO:0000256" key="4">
    <source>
        <dbReference type="ARBA" id="ARBA00019232"/>
    </source>
</evidence>
<evidence type="ECO:0000256" key="5">
    <source>
        <dbReference type="ARBA" id="ARBA00022801"/>
    </source>
</evidence>
<comment type="caution">
    <text evidence="9">The sequence shown here is derived from an EMBL/GenBank/DDBJ whole genome shotgun (WGS) entry which is preliminary data.</text>
</comment>
<comment type="subcellular location">
    <subcellularLocation>
        <location evidence="7">Membrane</location>
        <topology evidence="7">Single-pass type II membrane protein</topology>
    </subcellularLocation>
</comment>
<dbReference type="EC" id="3.4.21.89" evidence="3 7"/>
<dbReference type="AlphaFoldDB" id="A0A2P8D7Y7"/>
<keyword evidence="7" id="KW-0472">Membrane</keyword>
<dbReference type="NCBIfam" id="TIGR02227">
    <property type="entry name" value="sigpep_I_bact"/>
    <property type="match status" value="2"/>
</dbReference>
<dbReference type="InterPro" id="IPR036286">
    <property type="entry name" value="LexA/Signal_pep-like_sf"/>
</dbReference>
<keyword evidence="5 7" id="KW-0378">Hydrolase</keyword>
<name>A0A2P8D7Y7_9BACT</name>
<feature type="transmembrane region" description="Helical" evidence="7">
    <location>
        <begin position="132"/>
        <end position="150"/>
    </location>
</feature>
<evidence type="ECO:0000259" key="8">
    <source>
        <dbReference type="Pfam" id="PF10502"/>
    </source>
</evidence>
<feature type="transmembrane region" description="Helical" evidence="7">
    <location>
        <begin position="6"/>
        <end position="28"/>
    </location>
</feature>
<keyword evidence="10" id="KW-1185">Reference proteome</keyword>
<dbReference type="PANTHER" id="PTHR43390">
    <property type="entry name" value="SIGNAL PEPTIDASE I"/>
    <property type="match status" value="1"/>
</dbReference>